<dbReference type="SUPFAM" id="SSF82171">
    <property type="entry name" value="DPP6 N-terminal domain-like"/>
    <property type="match status" value="1"/>
</dbReference>
<dbReference type="EMBL" id="QICL01000018">
    <property type="protein sequence ID" value="PXV62697.1"/>
    <property type="molecule type" value="Genomic_DNA"/>
</dbReference>
<feature type="chain" id="PRO_5015907014" evidence="2">
    <location>
        <begin position="25"/>
        <end position="925"/>
    </location>
</feature>
<dbReference type="InterPro" id="IPR011042">
    <property type="entry name" value="6-blade_b-propeller_TolB-like"/>
</dbReference>
<sequence>MLRKVPSKYLVICAILFASLTITAQKKVLDHTVYDSWKNLSETGITNDGKYAATVVKEQEGDDYLLIRNLQTKRELSIPRGYAYTITPDQKYIVAQIKAPYEVTRQAKIKKTADEKMPKDSLVIISLDKLSAIKIPNVKAFKVGKDFSDYIAYTIDDTLKAKGKTKADEKTRTLVVRNIYTAKEDSVKNVSDFVFSRNGKGLAIITKPEAKDSINKPSVVYIDLKGYNKKIVSRGKTLYKSPSLSDSGERLAFLATSDSAKAEIKNYDLFYFSSDSDSAKLIVDKTKSGMPKNWNVSENYNPQFSKNGKRLLLGIAPVVLPKDTTIPDFEKAQLDLWHWEEPLIQPQQLVELEKKTKQTYLSYVDLDNAFAFYQLATEEMPNVNISDENNGRYALGMSNLNYLFDTQWDIPARLTNDVWLLDLDNHTQKQIKKRLQAESSLSPDGKYLAWYDVNDRQYYAYSFETGKEVCLTDKLNINFWDEKHDTPSIPGSYGLGAWLENDGAFLVYDAYDIWKLDPTGSKAPENLTNNLGRDKKLTFRYIKTDKESRFIKNNEKLLLSVFDNKSKKHGFYELEKSNLKPLILDQYIFSSPEKAKDKEVYLFAKSNFNTSPDLFVTSNNWKTETKLSDINPQMRDYNWGTAELVEWTTFDKKQSQGIVYKPENFDPNKKYPLMVYFYEKHSDNLYQYSPPAPSRSIINIPFYCSRGYIVFTPDIQYTTGHPGESAYNSVVSGVEELAKNEWIDRENMAIQGQSWGGYQVAYLVTRTNMFKAAGSGAPVSNMFSAYGGIRWETGRSRQYQYEQTQSRIGATMWEAPDLYKENSPIFFADKVNTPLLIMHNDKDGAVPWYQGIEYFMALRRLHKPVWLLQYNNEAHNLKERRNCKDLSIRLQQFFDHYLKGEAAPVWMKSGVPATEKGKTYGFEIK</sequence>
<keyword evidence="1" id="KW-0378">Hydrolase</keyword>
<dbReference type="PANTHER" id="PTHR42776:SF27">
    <property type="entry name" value="DIPEPTIDYL PEPTIDASE FAMILY MEMBER 6"/>
    <property type="match status" value="1"/>
</dbReference>
<accession>A0A2V3PMI1</accession>
<protein>
    <submittedName>
        <fullName evidence="4">Dipeptidyl aminopeptidase/acylaminoacyl peptidase</fullName>
    </submittedName>
</protein>
<dbReference type="SUPFAM" id="SSF53474">
    <property type="entry name" value="alpha/beta-Hydrolases"/>
    <property type="match status" value="1"/>
</dbReference>
<organism evidence="4 5">
    <name type="scientific">Dysgonomonas alginatilytica</name>
    <dbReference type="NCBI Taxonomy" id="1605892"/>
    <lineage>
        <taxon>Bacteria</taxon>
        <taxon>Pseudomonadati</taxon>
        <taxon>Bacteroidota</taxon>
        <taxon>Bacteroidia</taxon>
        <taxon>Bacteroidales</taxon>
        <taxon>Dysgonomonadaceae</taxon>
        <taxon>Dysgonomonas</taxon>
    </lineage>
</organism>
<comment type="caution">
    <text evidence="4">The sequence shown here is derived from an EMBL/GenBank/DDBJ whole genome shotgun (WGS) entry which is preliminary data.</text>
</comment>
<dbReference type="OrthoDB" id="9812921at2"/>
<keyword evidence="2" id="KW-0732">Signal</keyword>
<dbReference type="InterPro" id="IPR001375">
    <property type="entry name" value="Peptidase_S9_cat"/>
</dbReference>
<dbReference type="GO" id="GO:0004177">
    <property type="term" value="F:aminopeptidase activity"/>
    <property type="evidence" value="ECO:0007669"/>
    <property type="project" value="UniProtKB-KW"/>
</dbReference>
<feature type="domain" description="Peptidase S9 prolyl oligopeptidase catalytic" evidence="3">
    <location>
        <begin position="700"/>
        <end position="900"/>
    </location>
</feature>
<dbReference type="Proteomes" id="UP000247973">
    <property type="component" value="Unassembled WGS sequence"/>
</dbReference>
<dbReference type="AlphaFoldDB" id="A0A2V3PMI1"/>
<evidence type="ECO:0000313" key="4">
    <source>
        <dbReference type="EMBL" id="PXV62697.1"/>
    </source>
</evidence>
<dbReference type="RefSeq" id="WP_110311364.1">
    <property type="nucleotide sequence ID" value="NZ_QICL01000018.1"/>
</dbReference>
<keyword evidence="4" id="KW-0645">Protease</keyword>
<proteinExistence type="predicted"/>
<dbReference type="Gene3D" id="3.40.50.1820">
    <property type="entry name" value="alpha/beta hydrolase"/>
    <property type="match status" value="1"/>
</dbReference>
<evidence type="ECO:0000256" key="2">
    <source>
        <dbReference type="SAM" id="SignalP"/>
    </source>
</evidence>
<feature type="signal peptide" evidence="2">
    <location>
        <begin position="1"/>
        <end position="24"/>
    </location>
</feature>
<gene>
    <name evidence="4" type="ORF">CLV62_11886</name>
</gene>
<dbReference type="Gene3D" id="2.120.10.30">
    <property type="entry name" value="TolB, C-terminal domain"/>
    <property type="match status" value="2"/>
</dbReference>
<dbReference type="Pfam" id="PF00326">
    <property type="entry name" value="Peptidase_S9"/>
    <property type="match status" value="1"/>
</dbReference>
<dbReference type="PANTHER" id="PTHR42776">
    <property type="entry name" value="SERINE PEPTIDASE S9 FAMILY MEMBER"/>
    <property type="match status" value="1"/>
</dbReference>
<dbReference type="GO" id="GO:0006508">
    <property type="term" value="P:proteolysis"/>
    <property type="evidence" value="ECO:0007669"/>
    <property type="project" value="InterPro"/>
</dbReference>
<dbReference type="GO" id="GO:0004252">
    <property type="term" value="F:serine-type endopeptidase activity"/>
    <property type="evidence" value="ECO:0007669"/>
    <property type="project" value="TreeGrafter"/>
</dbReference>
<reference evidence="4 5" key="1">
    <citation type="submission" date="2018-03" db="EMBL/GenBank/DDBJ databases">
        <title>Genomic Encyclopedia of Archaeal and Bacterial Type Strains, Phase II (KMG-II): from individual species to whole genera.</title>
        <authorList>
            <person name="Goeker M."/>
        </authorList>
    </citation>
    <scope>NUCLEOTIDE SEQUENCE [LARGE SCALE GENOMIC DNA]</scope>
    <source>
        <strain evidence="4 5">DSM 100214</strain>
    </source>
</reference>
<evidence type="ECO:0000256" key="1">
    <source>
        <dbReference type="ARBA" id="ARBA00022801"/>
    </source>
</evidence>
<evidence type="ECO:0000259" key="3">
    <source>
        <dbReference type="Pfam" id="PF00326"/>
    </source>
</evidence>
<keyword evidence="4" id="KW-0031">Aminopeptidase</keyword>
<name>A0A2V3PMI1_9BACT</name>
<dbReference type="InterPro" id="IPR029058">
    <property type="entry name" value="AB_hydrolase_fold"/>
</dbReference>
<keyword evidence="5" id="KW-1185">Reference proteome</keyword>
<evidence type="ECO:0000313" key="5">
    <source>
        <dbReference type="Proteomes" id="UP000247973"/>
    </source>
</evidence>